<dbReference type="STRING" id="754436.JCM19237_3186"/>
<gene>
    <name evidence="1" type="ORF">JCM19237_3186</name>
</gene>
<protein>
    <submittedName>
        <fullName evidence="1">Uncharacterized protein</fullName>
    </submittedName>
</protein>
<proteinExistence type="predicted"/>
<evidence type="ECO:0000313" key="1">
    <source>
        <dbReference type="EMBL" id="GAL08692.1"/>
    </source>
</evidence>
<dbReference type="Proteomes" id="UP000029227">
    <property type="component" value="Unassembled WGS sequence"/>
</dbReference>
<reference evidence="1 2" key="1">
    <citation type="journal article" date="2014" name="Genome Announc.">
        <title>Draft Genome Sequences of Two Vibrionaceae Species, Vibrio ponticus C121 and Photobacterium aphoticum C119, Isolated as Coral Reef Microbiota.</title>
        <authorList>
            <person name="Al-saari N."/>
            <person name="Meirelles P.M."/>
            <person name="Mino S."/>
            <person name="Suda W."/>
            <person name="Oshima K."/>
            <person name="Hattori M."/>
            <person name="Ohkuma M."/>
            <person name="Thompson F.L."/>
            <person name="Gomez-Gil B."/>
            <person name="Sawabe T."/>
            <person name="Sawabe T."/>
        </authorList>
    </citation>
    <scope>NUCLEOTIDE SEQUENCE [LARGE SCALE GENOMIC DNA]</scope>
    <source>
        <strain evidence="1 2">JCM 19237</strain>
    </source>
</reference>
<name>A0A090RMI1_9GAMM</name>
<accession>A0A090RMI1</accession>
<sequence>MISQDDLDSLFDSFVADDMDDAFDKPAVFDNSAAAVDSDALKREEDDRAQQAAIDQAWQKQKICSRCRHKTISMICSRPTAHHCLMS</sequence>
<evidence type="ECO:0000313" key="2">
    <source>
        <dbReference type="Proteomes" id="UP000029227"/>
    </source>
</evidence>
<dbReference type="EMBL" id="BBMN01000030">
    <property type="protein sequence ID" value="GAL08692.1"/>
    <property type="molecule type" value="Genomic_DNA"/>
</dbReference>
<comment type="caution">
    <text evidence="1">The sequence shown here is derived from an EMBL/GenBank/DDBJ whole genome shotgun (WGS) entry which is preliminary data.</text>
</comment>
<dbReference type="AlphaFoldDB" id="A0A090RMI1"/>
<organism evidence="1 2">
    <name type="scientific">Photobacterium aphoticum</name>
    <dbReference type="NCBI Taxonomy" id="754436"/>
    <lineage>
        <taxon>Bacteria</taxon>
        <taxon>Pseudomonadati</taxon>
        <taxon>Pseudomonadota</taxon>
        <taxon>Gammaproteobacteria</taxon>
        <taxon>Vibrionales</taxon>
        <taxon>Vibrionaceae</taxon>
        <taxon>Photobacterium</taxon>
    </lineage>
</organism>